<dbReference type="EMBL" id="JACEIK010000131">
    <property type="protein sequence ID" value="MCD7450439.1"/>
    <property type="molecule type" value="Genomic_DNA"/>
</dbReference>
<reference evidence="1 2" key="1">
    <citation type="journal article" date="2021" name="BMC Genomics">
        <title>Datura genome reveals duplications of psychoactive alkaloid biosynthetic genes and high mutation rate following tissue culture.</title>
        <authorList>
            <person name="Rajewski A."/>
            <person name="Carter-House D."/>
            <person name="Stajich J."/>
            <person name="Litt A."/>
        </authorList>
    </citation>
    <scope>NUCLEOTIDE SEQUENCE [LARGE SCALE GENOMIC DNA]</scope>
    <source>
        <strain evidence="1">AR-01</strain>
    </source>
</reference>
<name>A0ABS8RUI4_DATST</name>
<keyword evidence="2" id="KW-1185">Reference proteome</keyword>
<organism evidence="1 2">
    <name type="scientific">Datura stramonium</name>
    <name type="common">Jimsonweed</name>
    <name type="synonym">Common thornapple</name>
    <dbReference type="NCBI Taxonomy" id="4076"/>
    <lineage>
        <taxon>Eukaryota</taxon>
        <taxon>Viridiplantae</taxon>
        <taxon>Streptophyta</taxon>
        <taxon>Embryophyta</taxon>
        <taxon>Tracheophyta</taxon>
        <taxon>Spermatophyta</taxon>
        <taxon>Magnoliopsida</taxon>
        <taxon>eudicotyledons</taxon>
        <taxon>Gunneridae</taxon>
        <taxon>Pentapetalae</taxon>
        <taxon>asterids</taxon>
        <taxon>lamiids</taxon>
        <taxon>Solanales</taxon>
        <taxon>Solanaceae</taxon>
        <taxon>Solanoideae</taxon>
        <taxon>Datureae</taxon>
        <taxon>Datura</taxon>
    </lineage>
</organism>
<sequence>IHFPTQGAGGYGDAPVQSGGICFPSLVVKVIIKKRRRSNGGIRKKSAYTSQEMGEKDQVFDQSTLYDFGDSIGFDNTIEQNNIGDDTIEPIDISNLGVLVYERGSKRRKTLSVTDDPISAESSLLFDKNDSSKEVADPVTSVEDQHGVIPEAPTQSDIVKFSIEAFNNKVRDPVTSLEEQHLVIPEAETQSHIVKSKEQQVQTVDQAGTIGVVRDQKKNKQKYKSNNVN</sequence>
<accession>A0ABS8RUI4</accession>
<evidence type="ECO:0000313" key="2">
    <source>
        <dbReference type="Proteomes" id="UP000823775"/>
    </source>
</evidence>
<gene>
    <name evidence="1" type="ORF">HAX54_006232</name>
</gene>
<evidence type="ECO:0000313" key="1">
    <source>
        <dbReference type="EMBL" id="MCD7450439.1"/>
    </source>
</evidence>
<proteinExistence type="predicted"/>
<protein>
    <submittedName>
        <fullName evidence="1">Uncharacterized protein</fullName>
    </submittedName>
</protein>
<feature type="non-terminal residue" evidence="1">
    <location>
        <position position="1"/>
    </location>
</feature>
<dbReference type="Proteomes" id="UP000823775">
    <property type="component" value="Unassembled WGS sequence"/>
</dbReference>
<comment type="caution">
    <text evidence="1">The sequence shown here is derived from an EMBL/GenBank/DDBJ whole genome shotgun (WGS) entry which is preliminary data.</text>
</comment>